<dbReference type="EMBL" id="BQNB010015633">
    <property type="protein sequence ID" value="GJT42294.1"/>
    <property type="molecule type" value="Genomic_DNA"/>
</dbReference>
<proteinExistence type="predicted"/>
<organism evidence="1 2">
    <name type="scientific">Tanacetum coccineum</name>
    <dbReference type="NCBI Taxonomy" id="301880"/>
    <lineage>
        <taxon>Eukaryota</taxon>
        <taxon>Viridiplantae</taxon>
        <taxon>Streptophyta</taxon>
        <taxon>Embryophyta</taxon>
        <taxon>Tracheophyta</taxon>
        <taxon>Spermatophyta</taxon>
        <taxon>Magnoliopsida</taxon>
        <taxon>eudicotyledons</taxon>
        <taxon>Gunneridae</taxon>
        <taxon>Pentapetalae</taxon>
        <taxon>asterids</taxon>
        <taxon>campanulids</taxon>
        <taxon>Asterales</taxon>
        <taxon>Asteraceae</taxon>
        <taxon>Asteroideae</taxon>
        <taxon>Anthemideae</taxon>
        <taxon>Anthemidinae</taxon>
        <taxon>Tanacetum</taxon>
    </lineage>
</organism>
<comment type="caution">
    <text evidence="1">The sequence shown here is derived from an EMBL/GenBank/DDBJ whole genome shotgun (WGS) entry which is preliminary data.</text>
</comment>
<name>A0ABQ5DZL9_9ASTR</name>
<evidence type="ECO:0000313" key="1">
    <source>
        <dbReference type="EMBL" id="GJT42294.1"/>
    </source>
</evidence>
<reference evidence="1" key="1">
    <citation type="journal article" date="2022" name="Int. J. Mol. Sci.">
        <title>Draft Genome of Tanacetum Coccineum: Genomic Comparison of Closely Related Tanacetum-Family Plants.</title>
        <authorList>
            <person name="Yamashiro T."/>
            <person name="Shiraishi A."/>
            <person name="Nakayama K."/>
            <person name="Satake H."/>
        </authorList>
    </citation>
    <scope>NUCLEOTIDE SEQUENCE</scope>
</reference>
<accession>A0ABQ5DZL9</accession>
<gene>
    <name evidence="1" type="ORF">Tco_0951009</name>
</gene>
<keyword evidence="2" id="KW-1185">Reference proteome</keyword>
<protein>
    <submittedName>
        <fullName evidence="1">Uncharacterized protein</fullName>
    </submittedName>
</protein>
<reference evidence="1" key="2">
    <citation type="submission" date="2022-01" db="EMBL/GenBank/DDBJ databases">
        <authorList>
            <person name="Yamashiro T."/>
            <person name="Shiraishi A."/>
            <person name="Satake H."/>
            <person name="Nakayama K."/>
        </authorList>
    </citation>
    <scope>NUCLEOTIDE SEQUENCE</scope>
</reference>
<sequence>MANFPRLQELATTGNSNNLPDAMSIYIQREINTDLQFVVGLSQLWDLLYIRVNDLRMLSSDLNMFGCPLAVQCAEFLKQLSQIELRRMLELKKTMAEVHMQVHEKIDFLTVPR</sequence>
<evidence type="ECO:0000313" key="2">
    <source>
        <dbReference type="Proteomes" id="UP001151760"/>
    </source>
</evidence>
<dbReference type="Proteomes" id="UP001151760">
    <property type="component" value="Unassembled WGS sequence"/>
</dbReference>